<feature type="domain" description="Aminotransferase-like plant mobile" evidence="2">
    <location>
        <begin position="9"/>
        <end position="71"/>
    </location>
</feature>
<dbReference type="Proteomes" id="UP001231189">
    <property type="component" value="Unassembled WGS sequence"/>
</dbReference>
<dbReference type="PANTHER" id="PTHR46033:SF8">
    <property type="entry name" value="PROTEIN MAINTENANCE OF MERISTEMS-LIKE"/>
    <property type="match status" value="1"/>
</dbReference>
<dbReference type="PANTHER" id="PTHR46033">
    <property type="entry name" value="PROTEIN MAIN-LIKE 2"/>
    <property type="match status" value="1"/>
</dbReference>
<evidence type="ECO:0000313" key="3">
    <source>
        <dbReference type="EMBL" id="KAK1602774.1"/>
    </source>
</evidence>
<dbReference type="Pfam" id="PF10536">
    <property type="entry name" value="PMD"/>
    <property type="match status" value="1"/>
</dbReference>
<accession>A0AAD8QKD6</accession>
<dbReference type="InterPro" id="IPR019557">
    <property type="entry name" value="AminoTfrase-like_pln_mobile"/>
</dbReference>
<dbReference type="AlphaFoldDB" id="A0AAD8QKD6"/>
<keyword evidence="4" id="KW-1185">Reference proteome</keyword>
<sequence>MPDLNHKCMEEARFWRMRCPLICMWLVEHHQPHRVMRQFGLYQECPPQWQDTDRALHRLDRQRQRKITNWPVYHSGHIAAFQHCLEATRTAGPVEIVPHDLAAFNNYLQWFHENTRIELVKHAYAEDILDDPIEFDEVAQSQHDTFARRGRSTSIAFELNFVNTARKMRRLANLLGCRECEIPTSSSSPEREIPDDEEILSQSIPPKHTSKQAPPSAYQLKPRGNAPNRYTPEDYVNRGKKVVIEEDEGPPRRSSLSRMRNDEPLSSEQEEQQEQQQQEPRQRTKRMAVRKQPVRTTRRGRY</sequence>
<feature type="compositionally biased region" description="Basic residues" evidence="1">
    <location>
        <begin position="283"/>
        <end position="302"/>
    </location>
</feature>
<gene>
    <name evidence="3" type="ORF">QYE76_037742</name>
</gene>
<evidence type="ECO:0000259" key="2">
    <source>
        <dbReference type="Pfam" id="PF10536"/>
    </source>
</evidence>
<dbReference type="InterPro" id="IPR044824">
    <property type="entry name" value="MAIN-like"/>
</dbReference>
<proteinExistence type="predicted"/>
<evidence type="ECO:0000313" key="4">
    <source>
        <dbReference type="Proteomes" id="UP001231189"/>
    </source>
</evidence>
<name>A0AAD8QKD6_LOLMU</name>
<comment type="caution">
    <text evidence="3">The sequence shown here is derived from an EMBL/GenBank/DDBJ whole genome shotgun (WGS) entry which is preliminary data.</text>
</comment>
<reference evidence="3" key="1">
    <citation type="submission" date="2023-07" db="EMBL/GenBank/DDBJ databases">
        <title>A chromosome-level genome assembly of Lolium multiflorum.</title>
        <authorList>
            <person name="Chen Y."/>
            <person name="Copetti D."/>
            <person name="Kolliker R."/>
            <person name="Studer B."/>
        </authorList>
    </citation>
    <scope>NUCLEOTIDE SEQUENCE</scope>
    <source>
        <strain evidence="3">02402/16</strain>
        <tissue evidence="3">Leaf</tissue>
    </source>
</reference>
<protein>
    <recommendedName>
        <fullName evidence="2">Aminotransferase-like plant mobile domain-containing protein</fullName>
    </recommendedName>
</protein>
<evidence type="ECO:0000256" key="1">
    <source>
        <dbReference type="SAM" id="MobiDB-lite"/>
    </source>
</evidence>
<dbReference type="EMBL" id="JAUUTY010000187">
    <property type="protein sequence ID" value="KAK1602774.1"/>
    <property type="molecule type" value="Genomic_DNA"/>
</dbReference>
<dbReference type="GO" id="GO:0010073">
    <property type="term" value="P:meristem maintenance"/>
    <property type="evidence" value="ECO:0007669"/>
    <property type="project" value="InterPro"/>
</dbReference>
<organism evidence="3 4">
    <name type="scientific">Lolium multiflorum</name>
    <name type="common">Italian ryegrass</name>
    <name type="synonym">Lolium perenne subsp. multiflorum</name>
    <dbReference type="NCBI Taxonomy" id="4521"/>
    <lineage>
        <taxon>Eukaryota</taxon>
        <taxon>Viridiplantae</taxon>
        <taxon>Streptophyta</taxon>
        <taxon>Embryophyta</taxon>
        <taxon>Tracheophyta</taxon>
        <taxon>Spermatophyta</taxon>
        <taxon>Magnoliopsida</taxon>
        <taxon>Liliopsida</taxon>
        <taxon>Poales</taxon>
        <taxon>Poaceae</taxon>
        <taxon>BOP clade</taxon>
        <taxon>Pooideae</taxon>
        <taxon>Poodae</taxon>
        <taxon>Poeae</taxon>
        <taxon>Poeae Chloroplast Group 2 (Poeae type)</taxon>
        <taxon>Loliodinae</taxon>
        <taxon>Loliinae</taxon>
        <taxon>Lolium</taxon>
    </lineage>
</organism>
<feature type="region of interest" description="Disordered" evidence="1">
    <location>
        <begin position="202"/>
        <end position="302"/>
    </location>
</feature>